<accession>A0A2C9U0Q2</accession>
<name>A0A2C9U0Q2_MANES</name>
<evidence type="ECO:0000256" key="1">
    <source>
        <dbReference type="SAM" id="Phobius"/>
    </source>
</evidence>
<keyword evidence="1" id="KW-0472">Membrane</keyword>
<keyword evidence="1" id="KW-0812">Transmembrane</keyword>
<organism evidence="2 3">
    <name type="scientific">Manihot esculenta</name>
    <name type="common">Cassava</name>
    <name type="synonym">Jatropha manihot</name>
    <dbReference type="NCBI Taxonomy" id="3983"/>
    <lineage>
        <taxon>Eukaryota</taxon>
        <taxon>Viridiplantae</taxon>
        <taxon>Streptophyta</taxon>
        <taxon>Embryophyta</taxon>
        <taxon>Tracheophyta</taxon>
        <taxon>Spermatophyta</taxon>
        <taxon>Magnoliopsida</taxon>
        <taxon>eudicotyledons</taxon>
        <taxon>Gunneridae</taxon>
        <taxon>Pentapetalae</taxon>
        <taxon>rosids</taxon>
        <taxon>fabids</taxon>
        <taxon>Malpighiales</taxon>
        <taxon>Euphorbiaceae</taxon>
        <taxon>Crotonoideae</taxon>
        <taxon>Manihoteae</taxon>
        <taxon>Manihot</taxon>
    </lineage>
</organism>
<dbReference type="Gramene" id="Manes.18G022900.1.v8.1">
    <property type="protein sequence ID" value="Manes.18G022900.1.v8.1.CDS"/>
    <property type="gene ID" value="Manes.18G022900.v8.1"/>
</dbReference>
<comment type="caution">
    <text evidence="2">The sequence shown here is derived from an EMBL/GenBank/DDBJ whole genome shotgun (WGS) entry which is preliminary data.</text>
</comment>
<sequence length="94" mass="10731">MSERTFVVIFFFWAVLTIITPTLILLSESSKPDLYSNVDKSGMLNTRRMTGYAEKKLRTKLIPSPPLEAPAPAPGQELVWGTRWSNLTRIFMKK</sequence>
<feature type="transmembrane region" description="Helical" evidence="1">
    <location>
        <begin position="6"/>
        <end position="26"/>
    </location>
</feature>
<gene>
    <name evidence="2" type="ORF">MANES_18G022900v8</name>
</gene>
<reference evidence="3" key="1">
    <citation type="journal article" date="2016" name="Nat. Biotechnol.">
        <title>Sequencing wild and cultivated cassava and related species reveals extensive interspecific hybridization and genetic diversity.</title>
        <authorList>
            <person name="Bredeson J.V."/>
            <person name="Lyons J.B."/>
            <person name="Prochnik S.E."/>
            <person name="Wu G.A."/>
            <person name="Ha C.M."/>
            <person name="Edsinger-Gonzales E."/>
            <person name="Grimwood J."/>
            <person name="Schmutz J."/>
            <person name="Rabbi I.Y."/>
            <person name="Egesi C."/>
            <person name="Nauluvula P."/>
            <person name="Lebot V."/>
            <person name="Ndunguru J."/>
            <person name="Mkamilo G."/>
            <person name="Bart R.S."/>
            <person name="Setter T.L."/>
            <person name="Gleadow R.M."/>
            <person name="Kulakow P."/>
            <person name="Ferguson M.E."/>
            <person name="Rounsley S."/>
            <person name="Rokhsar D.S."/>
        </authorList>
    </citation>
    <scope>NUCLEOTIDE SEQUENCE [LARGE SCALE GENOMIC DNA]</scope>
    <source>
        <strain evidence="3">cv. AM560-2</strain>
    </source>
</reference>
<keyword evidence="1" id="KW-1133">Transmembrane helix</keyword>
<dbReference type="Proteomes" id="UP000091857">
    <property type="component" value="Chromosome 18"/>
</dbReference>
<protein>
    <submittedName>
        <fullName evidence="2">Uncharacterized protein</fullName>
    </submittedName>
</protein>
<dbReference type="PANTHER" id="PTHR38396:SF1">
    <property type="entry name" value="TRANSMEMBRANE PROTEIN"/>
    <property type="match status" value="1"/>
</dbReference>
<dbReference type="PANTHER" id="PTHR38396">
    <property type="entry name" value="TRANSMEMBRANE PROTEIN"/>
    <property type="match status" value="1"/>
</dbReference>
<dbReference type="EMBL" id="CM004404">
    <property type="protein sequence ID" value="OAY22749.1"/>
    <property type="molecule type" value="Genomic_DNA"/>
</dbReference>
<keyword evidence="3" id="KW-1185">Reference proteome</keyword>
<proteinExistence type="predicted"/>
<dbReference type="AlphaFoldDB" id="A0A2C9U0Q2"/>
<evidence type="ECO:0000313" key="2">
    <source>
        <dbReference type="EMBL" id="OAY22749.1"/>
    </source>
</evidence>
<evidence type="ECO:0000313" key="3">
    <source>
        <dbReference type="Proteomes" id="UP000091857"/>
    </source>
</evidence>